<keyword evidence="3" id="KW-1185">Reference proteome</keyword>
<dbReference type="PANTHER" id="PTHR35754">
    <property type="entry name" value="ATP SYNTHASE SUBUNIT B"/>
    <property type="match status" value="1"/>
</dbReference>
<sequence length="258" mass="29128">MLPEDLLRFLDVLVWVEGSIYQLDEDNERLTGRGGLDQEHAAAGVARILGVLRQEGHLDERVERELQQGLLYWSWEQDICRRLLAAPRPLDVPAALTGEEVIRCHEAKSFDYRVLFLLLCRLSSTPCDETLLSFLRLDEMLVDISDDLVDYEDDVLANSFNVFRCYIHLHGRSAGLKLVGGRDPAERISDLERRHRELLSRLAPQLQEHYWRRHEEACEGQGQSVQAGGRAGGTGFGRDPKGSGVNGNRVATRGAQLQ</sequence>
<reference evidence="3" key="1">
    <citation type="journal article" date="2016" name="Nat. Commun.">
        <title>The Gonium pectorale genome demonstrates co-option of cell cycle regulation during the evolution of multicellularity.</title>
        <authorList>
            <person name="Hanschen E.R."/>
            <person name="Marriage T.N."/>
            <person name="Ferris P.J."/>
            <person name="Hamaji T."/>
            <person name="Toyoda A."/>
            <person name="Fujiyama A."/>
            <person name="Neme R."/>
            <person name="Noguchi H."/>
            <person name="Minakuchi Y."/>
            <person name="Suzuki M."/>
            <person name="Kawai-Toyooka H."/>
            <person name="Smith D.R."/>
            <person name="Sparks H."/>
            <person name="Anderson J."/>
            <person name="Bakaric R."/>
            <person name="Luria V."/>
            <person name="Karger A."/>
            <person name="Kirschner M.W."/>
            <person name="Durand P.M."/>
            <person name="Michod R.E."/>
            <person name="Nozaki H."/>
            <person name="Olson B.J."/>
        </authorList>
    </citation>
    <scope>NUCLEOTIDE SEQUENCE [LARGE SCALE GENOMIC DNA]</scope>
    <source>
        <strain evidence="3">NIES-2863</strain>
    </source>
</reference>
<proteinExistence type="predicted"/>
<evidence type="ECO:0000313" key="3">
    <source>
        <dbReference type="Proteomes" id="UP000075714"/>
    </source>
</evidence>
<gene>
    <name evidence="2" type="ORF">GPECTOR_465g378</name>
</gene>
<evidence type="ECO:0000313" key="2">
    <source>
        <dbReference type="EMBL" id="KXZ41442.1"/>
    </source>
</evidence>
<evidence type="ECO:0000256" key="1">
    <source>
        <dbReference type="SAM" id="MobiDB-lite"/>
    </source>
</evidence>
<dbReference type="Proteomes" id="UP000075714">
    <property type="component" value="Unassembled WGS sequence"/>
</dbReference>
<comment type="caution">
    <text evidence="2">The sequence shown here is derived from an EMBL/GenBank/DDBJ whole genome shotgun (WGS) entry which is preliminary data.</text>
</comment>
<dbReference type="OrthoDB" id="511315at2759"/>
<accession>A0A150FV05</accession>
<dbReference type="PANTHER" id="PTHR35754:SF2">
    <property type="entry name" value="ATP SYNTHASE SUBUNIT B"/>
    <property type="match status" value="1"/>
</dbReference>
<feature type="region of interest" description="Disordered" evidence="1">
    <location>
        <begin position="221"/>
        <end position="258"/>
    </location>
</feature>
<name>A0A150FV05_GONPE</name>
<dbReference type="EMBL" id="LSYV01000462">
    <property type="protein sequence ID" value="KXZ41442.1"/>
    <property type="molecule type" value="Genomic_DNA"/>
</dbReference>
<protein>
    <submittedName>
        <fullName evidence="2">Uncharacterized protein</fullName>
    </submittedName>
</protein>
<dbReference type="STRING" id="33097.A0A150FV05"/>
<organism evidence="2 3">
    <name type="scientific">Gonium pectorale</name>
    <name type="common">Green alga</name>
    <dbReference type="NCBI Taxonomy" id="33097"/>
    <lineage>
        <taxon>Eukaryota</taxon>
        <taxon>Viridiplantae</taxon>
        <taxon>Chlorophyta</taxon>
        <taxon>core chlorophytes</taxon>
        <taxon>Chlorophyceae</taxon>
        <taxon>CS clade</taxon>
        <taxon>Chlamydomonadales</taxon>
        <taxon>Volvocaceae</taxon>
        <taxon>Gonium</taxon>
    </lineage>
</organism>
<dbReference type="AlphaFoldDB" id="A0A150FV05"/>